<accession>A0A8K0D7E9</accession>
<organism evidence="1 2">
    <name type="scientific">Ignelater luminosus</name>
    <name type="common">Cucubano</name>
    <name type="synonym">Pyrophorus luminosus</name>
    <dbReference type="NCBI Taxonomy" id="2038154"/>
    <lineage>
        <taxon>Eukaryota</taxon>
        <taxon>Metazoa</taxon>
        <taxon>Ecdysozoa</taxon>
        <taxon>Arthropoda</taxon>
        <taxon>Hexapoda</taxon>
        <taxon>Insecta</taxon>
        <taxon>Pterygota</taxon>
        <taxon>Neoptera</taxon>
        <taxon>Endopterygota</taxon>
        <taxon>Coleoptera</taxon>
        <taxon>Polyphaga</taxon>
        <taxon>Elateriformia</taxon>
        <taxon>Elateroidea</taxon>
        <taxon>Elateridae</taxon>
        <taxon>Agrypninae</taxon>
        <taxon>Pyrophorini</taxon>
        <taxon>Ignelater</taxon>
    </lineage>
</organism>
<name>A0A8K0D7E9_IGNLU</name>
<dbReference type="PANTHER" id="PTHR11008">
    <property type="entry name" value="PROTEIN TAKEOUT-LIKE PROTEIN"/>
    <property type="match status" value="1"/>
</dbReference>
<proteinExistence type="predicted"/>
<dbReference type="Proteomes" id="UP000801492">
    <property type="component" value="Unassembled WGS sequence"/>
</dbReference>
<keyword evidence="2" id="KW-1185">Reference proteome</keyword>
<dbReference type="OrthoDB" id="8190514at2759"/>
<comment type="caution">
    <text evidence="1">The sequence shown here is derived from an EMBL/GenBank/DDBJ whole genome shotgun (WGS) entry which is preliminary data.</text>
</comment>
<dbReference type="Gene3D" id="3.15.10.30">
    <property type="entry name" value="Haemolymph juvenile hormone binding protein"/>
    <property type="match status" value="1"/>
</dbReference>
<gene>
    <name evidence="1" type="ORF">ILUMI_05357</name>
</gene>
<sequence>MNGRILLLPIVGNGNAVVTFRAGKVTCEMQGGVFQKQGVKYLEMAKAAVNLIPGKIEFKFDNLFEGDERLGNEMNRVSMTTGKKFGEMLNEIMKRH</sequence>
<dbReference type="InterPro" id="IPR038606">
    <property type="entry name" value="To_sf"/>
</dbReference>
<dbReference type="AlphaFoldDB" id="A0A8K0D7E9"/>
<dbReference type="InterPro" id="IPR010562">
    <property type="entry name" value="Haemolymph_juvenile_hormone-bd"/>
</dbReference>
<dbReference type="GO" id="GO:0005615">
    <property type="term" value="C:extracellular space"/>
    <property type="evidence" value="ECO:0007669"/>
    <property type="project" value="TreeGrafter"/>
</dbReference>
<evidence type="ECO:0000313" key="1">
    <source>
        <dbReference type="EMBL" id="KAF2900818.1"/>
    </source>
</evidence>
<dbReference type="PANTHER" id="PTHR11008:SF32">
    <property type="entry name" value="CIRCADIAN CLOCK-CONTROLLED PROTEIN DAYWAKE-RELATED"/>
    <property type="match status" value="1"/>
</dbReference>
<dbReference type="EMBL" id="VTPC01001983">
    <property type="protein sequence ID" value="KAF2900818.1"/>
    <property type="molecule type" value="Genomic_DNA"/>
</dbReference>
<dbReference type="Pfam" id="PF06585">
    <property type="entry name" value="JHBP"/>
    <property type="match status" value="1"/>
</dbReference>
<evidence type="ECO:0000313" key="2">
    <source>
        <dbReference type="Proteomes" id="UP000801492"/>
    </source>
</evidence>
<protein>
    <submittedName>
        <fullName evidence="1">Uncharacterized protein</fullName>
    </submittedName>
</protein>
<reference evidence="1" key="1">
    <citation type="submission" date="2019-08" db="EMBL/GenBank/DDBJ databases">
        <title>The genome of the North American firefly Photinus pyralis.</title>
        <authorList>
            <consortium name="Photinus pyralis genome working group"/>
            <person name="Fallon T.R."/>
            <person name="Sander Lower S.E."/>
            <person name="Weng J.-K."/>
        </authorList>
    </citation>
    <scope>NUCLEOTIDE SEQUENCE</scope>
    <source>
        <strain evidence="1">TRF0915ILg1</strain>
        <tissue evidence="1">Whole body</tissue>
    </source>
</reference>